<organism evidence="3 4">
    <name type="scientific">Gordonibacter urolithinfaciens</name>
    <dbReference type="NCBI Taxonomy" id="1335613"/>
    <lineage>
        <taxon>Bacteria</taxon>
        <taxon>Bacillati</taxon>
        <taxon>Actinomycetota</taxon>
        <taxon>Coriobacteriia</taxon>
        <taxon>Eggerthellales</taxon>
        <taxon>Eggerthellaceae</taxon>
        <taxon>Gordonibacter</taxon>
    </lineage>
</organism>
<dbReference type="InterPro" id="IPR015943">
    <property type="entry name" value="WD40/YVTN_repeat-like_dom_sf"/>
</dbReference>
<protein>
    <submittedName>
        <fullName evidence="3">Lactonase family protein</fullName>
    </submittedName>
</protein>
<name>A0A423UNA5_9ACTN</name>
<comment type="similarity">
    <text evidence="1">Belongs to the cycloisomerase 2 family.</text>
</comment>
<sequence length="406" mass="41985">MKGVCAMERARAKRRLFVGTYTEGTASEGIYVLAFDEGGRRLHIVNAGTHAPNPSYLVRAQPTGEQAGAEAGAQTKLGGSAASTLYAAHELADRSCLTAYEAAEDGMLCCRGTCSSPADAGTCFAAVHPDGRCLYGANYASGSVGLCLLDANGNPCGGLPSVRHAGSGPNRARQGAPHVHSACFVPGTNLLAVVDLGIDTVTLYRAEATGTLETPPVETVRVPPGSGPRMLAFHPHLPLAALVNELANDVLLYRYDRAGTGWRLAGHLALPTAAEGRGAPSTHAASSADGPSEGEAHAQAIAGHPVLAAHPAFSPDGRRLYVSVRGSDRLALFDIDQDGAATPLADCPCGGRGPRHFSLSPEGRHLAVANQDNNEVVIFALDPATGAPREEARIAIPQPSCVIWDG</sequence>
<proteinExistence type="inferred from homology"/>
<accession>A0A423UNA5</accession>
<dbReference type="InterPro" id="IPR019405">
    <property type="entry name" value="Lactonase_7-beta_prop"/>
</dbReference>
<dbReference type="Proteomes" id="UP000285258">
    <property type="component" value="Unassembled WGS sequence"/>
</dbReference>
<dbReference type="GO" id="GO:0017057">
    <property type="term" value="F:6-phosphogluconolactonase activity"/>
    <property type="evidence" value="ECO:0007669"/>
    <property type="project" value="TreeGrafter"/>
</dbReference>
<dbReference type="PANTHER" id="PTHR30344:SF1">
    <property type="entry name" value="6-PHOSPHOGLUCONOLACTONASE"/>
    <property type="match status" value="1"/>
</dbReference>
<reference evidence="4" key="1">
    <citation type="submission" date="2018-05" db="EMBL/GenBank/DDBJ databases">
        <title>Genome Sequencing of selected type strains of the family Eggerthellaceae.</title>
        <authorList>
            <person name="Danylec N."/>
            <person name="Stoll D.A."/>
            <person name="Doetsch A."/>
            <person name="Huch M."/>
        </authorList>
    </citation>
    <scope>NUCLEOTIDE SEQUENCE [LARGE SCALE GENOMIC DNA]</scope>
    <source>
        <strain evidence="4">DSM 27213</strain>
    </source>
</reference>
<dbReference type="PANTHER" id="PTHR30344">
    <property type="entry name" value="6-PHOSPHOGLUCONOLACTONASE-RELATED"/>
    <property type="match status" value="1"/>
</dbReference>
<evidence type="ECO:0000256" key="2">
    <source>
        <dbReference type="SAM" id="MobiDB-lite"/>
    </source>
</evidence>
<feature type="region of interest" description="Disordered" evidence="2">
    <location>
        <begin position="275"/>
        <end position="297"/>
    </location>
</feature>
<evidence type="ECO:0000256" key="1">
    <source>
        <dbReference type="ARBA" id="ARBA00005564"/>
    </source>
</evidence>
<dbReference type="SUPFAM" id="SSF75011">
    <property type="entry name" value="3-carboxy-cis,cis-mucoante lactonizing enzyme"/>
    <property type="match status" value="1"/>
</dbReference>
<dbReference type="SMR" id="A0A423UNA5"/>
<dbReference type="AlphaFoldDB" id="A0A423UNA5"/>
<dbReference type="EMBL" id="QIBW01000002">
    <property type="protein sequence ID" value="ROT91662.1"/>
    <property type="molecule type" value="Genomic_DNA"/>
</dbReference>
<evidence type="ECO:0000313" key="4">
    <source>
        <dbReference type="Proteomes" id="UP000285258"/>
    </source>
</evidence>
<comment type="caution">
    <text evidence="3">The sequence shown here is derived from an EMBL/GenBank/DDBJ whole genome shotgun (WGS) entry which is preliminary data.</text>
</comment>
<dbReference type="Gene3D" id="2.130.10.10">
    <property type="entry name" value="YVTN repeat-like/Quinoprotein amine dehydrogenase"/>
    <property type="match status" value="1"/>
</dbReference>
<gene>
    <name evidence="3" type="ORF">DMP12_03205</name>
</gene>
<dbReference type="Pfam" id="PF10282">
    <property type="entry name" value="Lactonase"/>
    <property type="match status" value="1"/>
</dbReference>
<evidence type="ECO:0000313" key="3">
    <source>
        <dbReference type="EMBL" id="ROT91662.1"/>
    </source>
</evidence>
<dbReference type="InterPro" id="IPR050282">
    <property type="entry name" value="Cycloisomerase_2"/>
</dbReference>